<dbReference type="Pfam" id="PF18925">
    <property type="entry name" value="DUF5675"/>
    <property type="match status" value="1"/>
</dbReference>
<dbReference type="HOGENOM" id="CLU_1040997_0_0_10"/>
<evidence type="ECO:0000256" key="2">
    <source>
        <dbReference type="SAM" id="Phobius"/>
    </source>
</evidence>
<dbReference type="InterPro" id="IPR043732">
    <property type="entry name" value="DUF5675"/>
</dbReference>
<name>G8R4D0_OWEHD</name>
<dbReference type="OrthoDB" id="1036575at2"/>
<proteinExistence type="predicted"/>
<keyword evidence="1" id="KW-0175">Coiled coil</keyword>
<keyword evidence="5" id="KW-1185">Reference proteome</keyword>
<sequence length="278" mass="32110">MKRILFLLLVALVTLGVLLFIFNPEVIEKVWLWLIGLAGVIVTLIKKGIDWAKGLFNKPDEQKDSKTEDNKEYTQQLAVLKKSWQSEKSKLTARISELESKLLSPQEVPDDFEGTTITLLRYVDDGDTTLGLLFYNGKFYCYTLEDTFRETKIAGQTRIPKGTYKLGFNKSLTGLTQKYRDKYPWFEYHLHLKNVPDYEGIYIHVGNYHKDTDGCILLADGIGAKDSQLMVTHSQQAYKRFYLQIKKVLDREEQVRICIKDETWIASITKHSEALIID</sequence>
<dbReference type="eggNOG" id="ENOG5032UUQ">
    <property type="taxonomic scope" value="Bacteria"/>
</dbReference>
<evidence type="ECO:0000313" key="5">
    <source>
        <dbReference type="Proteomes" id="UP000005631"/>
    </source>
</evidence>
<dbReference type="EMBL" id="CP003156">
    <property type="protein sequence ID" value="AEV34230.1"/>
    <property type="molecule type" value="Genomic_DNA"/>
</dbReference>
<keyword evidence="2" id="KW-0472">Membrane</keyword>
<evidence type="ECO:0000313" key="4">
    <source>
        <dbReference type="EMBL" id="AEV34230.1"/>
    </source>
</evidence>
<organism evidence="4 5">
    <name type="scientific">Owenweeksia hongkongensis (strain DSM 17368 / CIP 108786 / JCM 12287 / NRRL B-23963 / UST20020801)</name>
    <dbReference type="NCBI Taxonomy" id="926562"/>
    <lineage>
        <taxon>Bacteria</taxon>
        <taxon>Pseudomonadati</taxon>
        <taxon>Bacteroidota</taxon>
        <taxon>Flavobacteriia</taxon>
        <taxon>Flavobacteriales</taxon>
        <taxon>Owenweeksiaceae</taxon>
        <taxon>Owenweeksia</taxon>
    </lineage>
</organism>
<feature type="domain" description="DUF5675" evidence="3">
    <location>
        <begin position="118"/>
        <end position="246"/>
    </location>
</feature>
<dbReference type="Proteomes" id="UP000005631">
    <property type="component" value="Chromosome"/>
</dbReference>
<dbReference type="KEGG" id="oho:Oweho_3279"/>
<dbReference type="AlphaFoldDB" id="G8R4D0"/>
<evidence type="ECO:0000256" key="1">
    <source>
        <dbReference type="SAM" id="Coils"/>
    </source>
</evidence>
<reference evidence="4 5" key="1">
    <citation type="journal article" date="2012" name="Stand. Genomic Sci.">
        <title>Genome sequence of the orange-pigmented seawater bacterium Owenweeksia hongkongensis type strain (UST20020801(T)).</title>
        <authorList>
            <person name="Riedel T."/>
            <person name="Held B."/>
            <person name="Nolan M."/>
            <person name="Lucas S."/>
            <person name="Lapidus A."/>
            <person name="Tice H."/>
            <person name="Del Rio T.G."/>
            <person name="Cheng J.F."/>
            <person name="Han C."/>
            <person name="Tapia R."/>
            <person name="Goodwin L.A."/>
            <person name="Pitluck S."/>
            <person name="Liolios K."/>
            <person name="Mavromatis K."/>
            <person name="Pagani I."/>
            <person name="Ivanova N."/>
            <person name="Mikhailova N."/>
            <person name="Pati A."/>
            <person name="Chen A."/>
            <person name="Palaniappan K."/>
            <person name="Rohde M."/>
            <person name="Tindall B.J."/>
            <person name="Detter J.C."/>
            <person name="Goker M."/>
            <person name="Woyke T."/>
            <person name="Bristow J."/>
            <person name="Eisen J.A."/>
            <person name="Markowitz V."/>
            <person name="Hugenholtz P."/>
            <person name="Klenk H.P."/>
            <person name="Kyrpides N.C."/>
        </authorList>
    </citation>
    <scope>NUCLEOTIDE SEQUENCE</scope>
    <source>
        <strain evidence="5">DSM 17368 / JCM 12287 / NRRL B-23963</strain>
    </source>
</reference>
<dbReference type="RefSeq" id="WP_014203577.1">
    <property type="nucleotide sequence ID" value="NC_016599.1"/>
</dbReference>
<feature type="coiled-coil region" evidence="1">
    <location>
        <begin position="63"/>
        <end position="101"/>
    </location>
</feature>
<keyword evidence="2" id="KW-1133">Transmembrane helix</keyword>
<evidence type="ECO:0000259" key="3">
    <source>
        <dbReference type="Pfam" id="PF18925"/>
    </source>
</evidence>
<dbReference type="STRING" id="926562.Oweho_3279"/>
<gene>
    <name evidence="4" type="ordered locus">Oweho_3279</name>
</gene>
<protein>
    <recommendedName>
        <fullName evidence="3">DUF5675 domain-containing protein</fullName>
    </recommendedName>
</protein>
<keyword evidence="2" id="KW-0812">Transmembrane</keyword>
<accession>G8R4D0</accession>
<feature type="transmembrane region" description="Helical" evidence="2">
    <location>
        <begin position="30"/>
        <end position="49"/>
    </location>
</feature>